<dbReference type="CDD" id="cd09087">
    <property type="entry name" value="Ape1-like_AP-endo"/>
    <property type="match status" value="1"/>
</dbReference>
<dbReference type="GO" id="GO:0003677">
    <property type="term" value="F:DNA binding"/>
    <property type="evidence" value="ECO:0007669"/>
    <property type="project" value="InterPro"/>
</dbReference>
<feature type="site" description="Interaction with DNA substrate" evidence="7">
    <location>
        <position position="242"/>
    </location>
</feature>
<dbReference type="SUPFAM" id="SSF56219">
    <property type="entry name" value="DNase I-like"/>
    <property type="match status" value="1"/>
</dbReference>
<evidence type="ECO:0000256" key="7">
    <source>
        <dbReference type="PIRSR" id="PIRSR604808-3"/>
    </source>
</evidence>
<dbReference type="Proteomes" id="UP000177579">
    <property type="component" value="Unassembled WGS sequence"/>
</dbReference>
<feature type="binding site" evidence="6">
    <location>
        <position position="242"/>
    </location>
    <ligand>
        <name>Mg(2+)</name>
        <dbReference type="ChEBI" id="CHEBI:18420"/>
        <label>1</label>
    </ligand>
</feature>
<dbReference type="GO" id="GO:0006284">
    <property type="term" value="P:base-excision repair"/>
    <property type="evidence" value="ECO:0007669"/>
    <property type="project" value="TreeGrafter"/>
</dbReference>
<evidence type="ECO:0000256" key="6">
    <source>
        <dbReference type="PIRSR" id="PIRSR604808-2"/>
    </source>
</evidence>
<feature type="binding site" evidence="6">
    <location>
        <position position="147"/>
    </location>
    <ligand>
        <name>Mg(2+)</name>
        <dbReference type="ChEBI" id="CHEBI:18420"/>
        <label>1</label>
    </ligand>
</feature>
<evidence type="ECO:0000256" key="1">
    <source>
        <dbReference type="ARBA" id="ARBA00007092"/>
    </source>
</evidence>
<accession>A0A1F5TM58</accession>
<evidence type="ECO:0000256" key="3">
    <source>
        <dbReference type="ARBA" id="ARBA00022801"/>
    </source>
</evidence>
<dbReference type="PROSITE" id="PS00726">
    <property type="entry name" value="AP_NUCLEASE_F1_1"/>
    <property type="match status" value="1"/>
</dbReference>
<dbReference type="NCBIfam" id="TIGR00195">
    <property type="entry name" value="exoDNase_III"/>
    <property type="match status" value="1"/>
</dbReference>
<dbReference type="GO" id="GO:0008311">
    <property type="term" value="F:double-stranded DNA 3'-5' DNA exonuclease activity"/>
    <property type="evidence" value="ECO:0007669"/>
    <property type="project" value="TreeGrafter"/>
</dbReference>
<feature type="binding site" evidence="6">
    <location>
        <position position="145"/>
    </location>
    <ligand>
        <name>Mg(2+)</name>
        <dbReference type="ChEBI" id="CHEBI:18420"/>
        <label>1</label>
    </ligand>
</feature>
<dbReference type="GO" id="GO:0003906">
    <property type="term" value="F:DNA-(apurinic or apyrimidinic site) endonuclease activity"/>
    <property type="evidence" value="ECO:0007669"/>
    <property type="project" value="TreeGrafter"/>
</dbReference>
<feature type="active site" evidence="5">
    <location>
        <position position="106"/>
    </location>
</feature>
<feature type="binding site" evidence="6">
    <location>
        <position position="241"/>
    </location>
    <ligand>
        <name>Mg(2+)</name>
        <dbReference type="ChEBI" id="CHEBI:18420"/>
        <label>1</label>
    </ligand>
</feature>
<feature type="active site" description="Proton donor/acceptor" evidence="5">
    <location>
        <position position="145"/>
    </location>
</feature>
<feature type="binding site" evidence="6">
    <location>
        <position position="35"/>
    </location>
    <ligand>
        <name>Mg(2+)</name>
        <dbReference type="ChEBI" id="CHEBI:18420"/>
        <label>1</label>
    </ligand>
</feature>
<proteinExistence type="inferred from homology"/>
<evidence type="ECO:0000256" key="2">
    <source>
        <dbReference type="ARBA" id="ARBA00022723"/>
    </source>
</evidence>
<organism evidence="9 10">
    <name type="scientific">Candidatus Falkowbacteria bacterium RIFOXYD2_FULL_34_120</name>
    <dbReference type="NCBI Taxonomy" id="1798007"/>
    <lineage>
        <taxon>Bacteria</taxon>
        <taxon>Candidatus Falkowiibacteriota</taxon>
    </lineage>
</organism>
<dbReference type="InterPro" id="IPR005135">
    <property type="entry name" value="Endo/exonuclease/phosphatase"/>
</dbReference>
<dbReference type="InterPro" id="IPR004808">
    <property type="entry name" value="AP_endonuc_1"/>
</dbReference>
<dbReference type="GO" id="GO:0046872">
    <property type="term" value="F:metal ion binding"/>
    <property type="evidence" value="ECO:0007669"/>
    <property type="project" value="UniProtKB-KW"/>
</dbReference>
<keyword evidence="3" id="KW-0378">Hydrolase</keyword>
<keyword evidence="2 6" id="KW-0479">Metal-binding</keyword>
<dbReference type="EMBL" id="MFGO01000039">
    <property type="protein sequence ID" value="OGF39897.1"/>
    <property type="molecule type" value="Genomic_DNA"/>
</dbReference>
<evidence type="ECO:0000313" key="9">
    <source>
        <dbReference type="EMBL" id="OGF39897.1"/>
    </source>
</evidence>
<feature type="site" description="Important for catalytic activity" evidence="7">
    <location>
        <position position="216"/>
    </location>
</feature>
<reference evidence="9 10" key="1">
    <citation type="journal article" date="2016" name="Nat. Commun.">
        <title>Thousands of microbial genomes shed light on interconnected biogeochemical processes in an aquifer system.</title>
        <authorList>
            <person name="Anantharaman K."/>
            <person name="Brown C.T."/>
            <person name="Hug L.A."/>
            <person name="Sharon I."/>
            <person name="Castelle C.J."/>
            <person name="Probst A.J."/>
            <person name="Thomas B.C."/>
            <person name="Singh A."/>
            <person name="Wilkins M.J."/>
            <person name="Karaoz U."/>
            <person name="Brodie E.L."/>
            <person name="Williams K.H."/>
            <person name="Hubbard S.S."/>
            <person name="Banfield J.F."/>
        </authorList>
    </citation>
    <scope>NUCLEOTIDE SEQUENCE [LARGE SCALE GENOMIC DNA]</scope>
</reference>
<dbReference type="InterPro" id="IPR036691">
    <property type="entry name" value="Endo/exonu/phosph_ase_sf"/>
</dbReference>
<evidence type="ECO:0000313" key="10">
    <source>
        <dbReference type="Proteomes" id="UP000177579"/>
    </source>
</evidence>
<gene>
    <name evidence="9" type="ORF">A2531_01560</name>
</gene>
<dbReference type="NCBIfam" id="TIGR00633">
    <property type="entry name" value="xth"/>
    <property type="match status" value="1"/>
</dbReference>
<dbReference type="GO" id="GO:0008081">
    <property type="term" value="F:phosphoric diester hydrolase activity"/>
    <property type="evidence" value="ECO:0007669"/>
    <property type="project" value="TreeGrafter"/>
</dbReference>
<dbReference type="Gene3D" id="3.60.10.10">
    <property type="entry name" value="Endonuclease/exonuclease/phosphatase"/>
    <property type="match status" value="1"/>
</dbReference>
<feature type="site" description="Transition state stabilizer" evidence="7">
    <location>
        <position position="147"/>
    </location>
</feature>
<dbReference type="AlphaFoldDB" id="A0A1F5TM58"/>
<evidence type="ECO:0000259" key="8">
    <source>
        <dbReference type="Pfam" id="PF03372"/>
    </source>
</evidence>
<comment type="similarity">
    <text evidence="1">Belongs to the DNA repair enzymes AP/ExoA family.</text>
</comment>
<dbReference type="Pfam" id="PF03372">
    <property type="entry name" value="Exo_endo_phos"/>
    <property type="match status" value="1"/>
</dbReference>
<name>A0A1F5TM58_9BACT</name>
<feature type="binding site" evidence="6">
    <location>
        <position position="7"/>
    </location>
    <ligand>
        <name>Mg(2+)</name>
        <dbReference type="ChEBI" id="CHEBI:18420"/>
        <label>1</label>
    </ligand>
</feature>
<dbReference type="PANTHER" id="PTHR22748">
    <property type="entry name" value="AP ENDONUCLEASE"/>
    <property type="match status" value="1"/>
</dbReference>
<feature type="active site" description="Proton acceptor" evidence="5">
    <location>
        <position position="242"/>
    </location>
</feature>
<dbReference type="PANTHER" id="PTHR22748:SF6">
    <property type="entry name" value="DNA-(APURINIC OR APYRIMIDINIC SITE) ENDONUCLEASE"/>
    <property type="match status" value="1"/>
</dbReference>
<comment type="cofactor">
    <cofactor evidence="6">
        <name>Mg(2+)</name>
        <dbReference type="ChEBI" id="CHEBI:18420"/>
    </cofactor>
    <cofactor evidence="6">
        <name>Mn(2+)</name>
        <dbReference type="ChEBI" id="CHEBI:29035"/>
    </cofactor>
    <text evidence="6">Probably binds two magnesium or manganese ions per subunit.</text>
</comment>
<keyword evidence="6" id="KW-0464">Manganese</keyword>
<evidence type="ECO:0000256" key="4">
    <source>
        <dbReference type="ARBA" id="ARBA00022842"/>
    </source>
</evidence>
<protein>
    <submittedName>
        <fullName evidence="9">Exodeoxyribonuclease III</fullName>
    </submittedName>
</protein>
<evidence type="ECO:0000256" key="5">
    <source>
        <dbReference type="PIRSR" id="PIRSR604808-1"/>
    </source>
</evidence>
<feature type="domain" description="Endonuclease/exonuclease/phosphatase" evidence="8">
    <location>
        <begin position="4"/>
        <end position="242"/>
    </location>
</feature>
<dbReference type="InterPro" id="IPR020847">
    <property type="entry name" value="AP_endonuclease_F1_BS"/>
</dbReference>
<comment type="caution">
    <text evidence="9">The sequence shown here is derived from an EMBL/GenBank/DDBJ whole genome shotgun (WGS) entry which is preliminary data.</text>
</comment>
<dbReference type="PROSITE" id="PS51435">
    <property type="entry name" value="AP_NUCLEASE_F1_4"/>
    <property type="match status" value="1"/>
</dbReference>
<sequence>MKIISWNINGIRAVLKKGFLETLKKERADFLCLQEIKIDNKAISEQVFNFPEYIEFWNPADRRGYSGTAILAREGLKVEYLPRLKWDDEGRIQVLDIGKYYLVNIYFPNANHELSRLGFKIGFNDKLLKYLKRLEQKKPIIVCGDYNVAHEAIDLARPKQNVGSPGFTDEERGWMSKFLKNGFVDVFRYQHPDEAKYSWWSYRANARIKNIGWRIDYFCVSAKMIKQVKRSFIKNEILGSDHCPVGIEIK</sequence>
<keyword evidence="4 6" id="KW-0460">Magnesium</keyword>